<sequence>MYDRAPRDLTQPQGTTAPHVGPGTYDANVVNNKRVKSDGYAPFSSMTNRESILVPPDTVIAAPGPGQYDPMFPQENVKGGKTLANRSRRFDEKVTTAETPGPGSYTLSKTSDWLKTERFGSSSAPTVMEKKRNSMQLMTSRIKYHRKPAAPSIPTPGQAYGYEENDDGTLRKQDPPARDTSIGPAYYNAAEVTIDQSTDTYKGVHFGKLTSRRMDFSGKEGPGPGEYEPYQPEIKQYVATNLNIPEEDRKKFDAKLPRYHELVVKDEEKKAVPGPGKYEIRGQFDLSPPKVNTEGIEVEHPPFGTQAKILVLFDGSSSDRRGSIIMLPHRPVPIRRSGRGQQ</sequence>
<protein>
    <recommendedName>
        <fullName evidence="4">Sperm-tail PG-rich repeat-containing protein 2</fullName>
    </recommendedName>
</protein>
<feature type="region of interest" description="Disordered" evidence="1">
    <location>
        <begin position="1"/>
        <end position="30"/>
    </location>
</feature>
<dbReference type="PANTHER" id="PTHR21580">
    <property type="entry name" value="SHIPPO-1-RELATED"/>
    <property type="match status" value="1"/>
</dbReference>
<gene>
    <name evidence="2" type="ORF">LSH36_523g01017</name>
</gene>
<dbReference type="Pfam" id="PF07004">
    <property type="entry name" value="SHIPPO-rpt"/>
    <property type="match status" value="3"/>
</dbReference>
<accession>A0AAD9J7Q2</accession>
<name>A0AAD9J7Q2_9ANNE</name>
<evidence type="ECO:0008006" key="4">
    <source>
        <dbReference type="Google" id="ProtNLM"/>
    </source>
</evidence>
<dbReference type="EMBL" id="JAODUP010000523">
    <property type="protein sequence ID" value="KAK2147994.1"/>
    <property type="molecule type" value="Genomic_DNA"/>
</dbReference>
<dbReference type="InterPro" id="IPR010736">
    <property type="entry name" value="SHIPPO-rpt"/>
</dbReference>
<dbReference type="InterPro" id="IPR051291">
    <property type="entry name" value="CIMAP"/>
</dbReference>
<keyword evidence="3" id="KW-1185">Reference proteome</keyword>
<dbReference type="PANTHER" id="PTHR21580:SF60">
    <property type="entry name" value="SPERM-TAIL PG-RICH REPEAT-CONTAINING PROTEIN 2"/>
    <property type="match status" value="1"/>
</dbReference>
<dbReference type="Proteomes" id="UP001208570">
    <property type="component" value="Unassembled WGS sequence"/>
</dbReference>
<reference evidence="2" key="1">
    <citation type="journal article" date="2023" name="Mol. Biol. Evol.">
        <title>Third-Generation Sequencing Reveals the Adaptive Role of the Epigenome in Three Deep-Sea Polychaetes.</title>
        <authorList>
            <person name="Perez M."/>
            <person name="Aroh O."/>
            <person name="Sun Y."/>
            <person name="Lan Y."/>
            <person name="Juniper S.K."/>
            <person name="Young C.R."/>
            <person name="Angers B."/>
            <person name="Qian P.Y."/>
        </authorList>
    </citation>
    <scope>NUCLEOTIDE SEQUENCE</scope>
    <source>
        <strain evidence="2">P08H-3</strain>
    </source>
</reference>
<dbReference type="AlphaFoldDB" id="A0AAD9J7Q2"/>
<evidence type="ECO:0000256" key="1">
    <source>
        <dbReference type="SAM" id="MobiDB-lite"/>
    </source>
</evidence>
<proteinExistence type="predicted"/>
<organism evidence="2 3">
    <name type="scientific">Paralvinella palmiformis</name>
    <dbReference type="NCBI Taxonomy" id="53620"/>
    <lineage>
        <taxon>Eukaryota</taxon>
        <taxon>Metazoa</taxon>
        <taxon>Spiralia</taxon>
        <taxon>Lophotrochozoa</taxon>
        <taxon>Annelida</taxon>
        <taxon>Polychaeta</taxon>
        <taxon>Sedentaria</taxon>
        <taxon>Canalipalpata</taxon>
        <taxon>Terebellida</taxon>
        <taxon>Terebelliformia</taxon>
        <taxon>Alvinellidae</taxon>
        <taxon>Paralvinella</taxon>
    </lineage>
</organism>
<feature type="region of interest" description="Disordered" evidence="1">
    <location>
        <begin position="80"/>
        <end position="108"/>
    </location>
</feature>
<evidence type="ECO:0000313" key="2">
    <source>
        <dbReference type="EMBL" id="KAK2147994.1"/>
    </source>
</evidence>
<evidence type="ECO:0000313" key="3">
    <source>
        <dbReference type="Proteomes" id="UP001208570"/>
    </source>
</evidence>
<comment type="caution">
    <text evidence="2">The sequence shown here is derived from an EMBL/GenBank/DDBJ whole genome shotgun (WGS) entry which is preliminary data.</text>
</comment>